<dbReference type="GO" id="GO:0031177">
    <property type="term" value="F:phosphopantetheine binding"/>
    <property type="evidence" value="ECO:0007669"/>
    <property type="project" value="TreeGrafter"/>
</dbReference>
<sequence length="138" mass="15707">MVIRSNPVLRTRIIQTNLGEALQVVVKGAVVWGHRKDLDDCTQDSHQGIHLGDSLLPKGNHLVLTIHHALYDGWSLPRTLEQVEAAYYEGEPQSRPFKIFVEHLLKQDDKNMEEFWRAQLHDFSGPLFPSAPPGDVNY</sequence>
<protein>
    <submittedName>
        <fullName evidence="4">Nonribosomal peptide synthetase 12</fullName>
    </submittedName>
</protein>
<dbReference type="SUPFAM" id="SSF52777">
    <property type="entry name" value="CoA-dependent acyltransferases"/>
    <property type="match status" value="1"/>
</dbReference>
<evidence type="ECO:0000256" key="1">
    <source>
        <dbReference type="ARBA" id="ARBA00022598"/>
    </source>
</evidence>
<dbReference type="Proteomes" id="UP000236621">
    <property type="component" value="Unassembled WGS sequence"/>
</dbReference>
<keyword evidence="5" id="KW-1185">Reference proteome</keyword>
<reference evidence="4 5" key="1">
    <citation type="submission" date="2017-08" db="EMBL/GenBank/DDBJ databases">
        <title>Harnessing the power of phylogenomics to disentangle the directionality and signatures of interkingdom host jumping in the parasitic fungal genus Tolypocladium.</title>
        <authorList>
            <person name="Quandt C.A."/>
            <person name="Patterson W."/>
            <person name="Spatafora J.W."/>
        </authorList>
    </citation>
    <scope>NUCLEOTIDE SEQUENCE [LARGE SCALE GENOMIC DNA]</scope>
    <source>
        <strain evidence="4 5">CBS 113982</strain>
    </source>
</reference>
<dbReference type="Gene3D" id="3.30.559.30">
    <property type="entry name" value="Nonribosomal peptide synthetase, condensation domain"/>
    <property type="match status" value="1"/>
</dbReference>
<evidence type="ECO:0000313" key="4">
    <source>
        <dbReference type="EMBL" id="PNY29532.1"/>
    </source>
</evidence>
<dbReference type="GO" id="GO:0016874">
    <property type="term" value="F:ligase activity"/>
    <property type="evidence" value="ECO:0007669"/>
    <property type="project" value="UniProtKB-KW"/>
</dbReference>
<keyword evidence="1" id="KW-0436">Ligase</keyword>
<dbReference type="OrthoDB" id="5106613at2759"/>
<dbReference type="GO" id="GO:0044550">
    <property type="term" value="P:secondary metabolite biosynthetic process"/>
    <property type="evidence" value="ECO:0007669"/>
    <property type="project" value="TreeGrafter"/>
</dbReference>
<accession>A0A2K3QPR2</accession>
<dbReference type="GO" id="GO:0005737">
    <property type="term" value="C:cytoplasm"/>
    <property type="evidence" value="ECO:0007669"/>
    <property type="project" value="TreeGrafter"/>
</dbReference>
<name>A0A2K3QPR2_9HYPO</name>
<dbReference type="AlphaFoldDB" id="A0A2K3QPR2"/>
<feature type="domain" description="Condensation" evidence="3">
    <location>
        <begin position="58"/>
        <end position="123"/>
    </location>
</feature>
<proteinExistence type="inferred from homology"/>
<comment type="caution">
    <text evidence="4">The sequence shown here is derived from an EMBL/GenBank/DDBJ whole genome shotgun (WGS) entry which is preliminary data.</text>
</comment>
<dbReference type="Pfam" id="PF00668">
    <property type="entry name" value="Condensation"/>
    <property type="match status" value="1"/>
</dbReference>
<dbReference type="PANTHER" id="PTHR45527:SF3">
    <property type="entry name" value="SIDEROPHORE SYNTHETASE (EUROFUNG)"/>
    <property type="match status" value="1"/>
</dbReference>
<dbReference type="GO" id="GO:0043041">
    <property type="term" value="P:amino acid activation for nonribosomal peptide biosynthetic process"/>
    <property type="evidence" value="ECO:0007669"/>
    <property type="project" value="TreeGrafter"/>
</dbReference>
<dbReference type="PANTHER" id="PTHR45527">
    <property type="entry name" value="NONRIBOSOMAL PEPTIDE SYNTHETASE"/>
    <property type="match status" value="1"/>
</dbReference>
<dbReference type="InterPro" id="IPR001242">
    <property type="entry name" value="Condensation_dom"/>
</dbReference>
<dbReference type="Gene3D" id="3.30.559.10">
    <property type="entry name" value="Chloramphenicol acetyltransferase-like domain"/>
    <property type="match status" value="1"/>
</dbReference>
<dbReference type="STRING" id="45235.A0A2K3QPR2"/>
<comment type="similarity">
    <text evidence="2">Belongs to the NRP synthetase family.</text>
</comment>
<evidence type="ECO:0000313" key="5">
    <source>
        <dbReference type="Proteomes" id="UP000236621"/>
    </source>
</evidence>
<evidence type="ECO:0000259" key="3">
    <source>
        <dbReference type="Pfam" id="PF00668"/>
    </source>
</evidence>
<evidence type="ECO:0000256" key="2">
    <source>
        <dbReference type="ARBA" id="ARBA00029454"/>
    </source>
</evidence>
<dbReference type="EMBL" id="NRSZ01000100">
    <property type="protein sequence ID" value="PNY29532.1"/>
    <property type="molecule type" value="Genomic_DNA"/>
</dbReference>
<organism evidence="4 5">
    <name type="scientific">Tolypocladium capitatum</name>
    <dbReference type="NCBI Taxonomy" id="45235"/>
    <lineage>
        <taxon>Eukaryota</taxon>
        <taxon>Fungi</taxon>
        <taxon>Dikarya</taxon>
        <taxon>Ascomycota</taxon>
        <taxon>Pezizomycotina</taxon>
        <taxon>Sordariomycetes</taxon>
        <taxon>Hypocreomycetidae</taxon>
        <taxon>Hypocreales</taxon>
        <taxon>Ophiocordycipitaceae</taxon>
        <taxon>Tolypocladium</taxon>
    </lineage>
</organism>
<gene>
    <name evidence="4" type="ORF">TCAP_00562</name>
</gene>
<dbReference type="InterPro" id="IPR023213">
    <property type="entry name" value="CAT-like_dom_sf"/>
</dbReference>